<accession>A0ABQ1SMU1</accession>
<keyword evidence="1" id="KW-1133">Transmembrane helix</keyword>
<dbReference type="Proteomes" id="UP000599179">
    <property type="component" value="Unassembled WGS sequence"/>
</dbReference>
<dbReference type="RefSeq" id="WP_188459304.1">
    <property type="nucleotide sequence ID" value="NZ_BMGM01000011.1"/>
</dbReference>
<organism evidence="2 3">
    <name type="scientific">Psychroflexus planctonicus</name>
    <dbReference type="NCBI Taxonomy" id="1526575"/>
    <lineage>
        <taxon>Bacteria</taxon>
        <taxon>Pseudomonadati</taxon>
        <taxon>Bacteroidota</taxon>
        <taxon>Flavobacteriia</taxon>
        <taxon>Flavobacteriales</taxon>
        <taxon>Flavobacteriaceae</taxon>
        <taxon>Psychroflexus</taxon>
    </lineage>
</organism>
<evidence type="ECO:0008006" key="4">
    <source>
        <dbReference type="Google" id="ProtNLM"/>
    </source>
</evidence>
<keyword evidence="1" id="KW-0472">Membrane</keyword>
<sequence length="56" mass="6609">MFDINQYLGFLAFLTILTIGFWLLIFLTAIIPYWIGGALIERLKEMKEAKKKKEEE</sequence>
<protein>
    <recommendedName>
        <fullName evidence="4">Fumarate hydratase</fullName>
    </recommendedName>
</protein>
<name>A0ABQ1SMU1_9FLAO</name>
<feature type="transmembrane region" description="Helical" evidence="1">
    <location>
        <begin position="7"/>
        <end position="35"/>
    </location>
</feature>
<reference evidence="3" key="1">
    <citation type="journal article" date="2019" name="Int. J. Syst. Evol. Microbiol.">
        <title>The Global Catalogue of Microorganisms (GCM) 10K type strain sequencing project: providing services to taxonomists for standard genome sequencing and annotation.</title>
        <authorList>
            <consortium name="The Broad Institute Genomics Platform"/>
            <consortium name="The Broad Institute Genome Sequencing Center for Infectious Disease"/>
            <person name="Wu L."/>
            <person name="Ma J."/>
        </authorList>
    </citation>
    <scope>NUCLEOTIDE SEQUENCE [LARGE SCALE GENOMIC DNA]</scope>
    <source>
        <strain evidence="3">CGMCC 1.12931</strain>
    </source>
</reference>
<proteinExistence type="predicted"/>
<keyword evidence="3" id="KW-1185">Reference proteome</keyword>
<evidence type="ECO:0000313" key="2">
    <source>
        <dbReference type="EMBL" id="GGE42608.1"/>
    </source>
</evidence>
<keyword evidence="1" id="KW-0812">Transmembrane</keyword>
<gene>
    <name evidence="2" type="ORF">GCM10010832_23160</name>
</gene>
<evidence type="ECO:0000256" key="1">
    <source>
        <dbReference type="SAM" id="Phobius"/>
    </source>
</evidence>
<comment type="caution">
    <text evidence="2">The sequence shown here is derived from an EMBL/GenBank/DDBJ whole genome shotgun (WGS) entry which is preliminary data.</text>
</comment>
<dbReference type="EMBL" id="BMGM01000011">
    <property type="protein sequence ID" value="GGE42608.1"/>
    <property type="molecule type" value="Genomic_DNA"/>
</dbReference>
<evidence type="ECO:0000313" key="3">
    <source>
        <dbReference type="Proteomes" id="UP000599179"/>
    </source>
</evidence>